<keyword evidence="2" id="KW-1185">Reference proteome</keyword>
<dbReference type="EMBL" id="JAJAWG010000015">
    <property type="protein sequence ID" value="MCB5197459.1"/>
    <property type="molecule type" value="Genomic_DNA"/>
</dbReference>
<dbReference type="RefSeq" id="WP_226765153.1">
    <property type="nucleotide sequence ID" value="NZ_JAJAWG010000015.1"/>
</dbReference>
<protein>
    <submittedName>
        <fullName evidence="1">Uncharacterized protein</fullName>
    </submittedName>
</protein>
<sequence length="137" mass="15516">MLTPNINTDIPAYGVDDLTEQSWQWLHAVGQLAAQALAAMPKGTLALLEAQDRVYWVALIHDEYYLATATIFDGEINIEHGALLRDLYGFSIEELNFMREGLTDWLTAQTTLKIAEPRQLQRWSELPVHSACDDFHS</sequence>
<reference evidence="1 2" key="1">
    <citation type="submission" date="2021-10" db="EMBL/GenBank/DDBJ databases">
        <authorList>
            <person name="Chen M."/>
        </authorList>
    </citation>
    <scope>NUCLEOTIDE SEQUENCE [LARGE SCALE GENOMIC DNA]</scope>
    <source>
        <strain evidence="1 2">H3-26</strain>
    </source>
</reference>
<evidence type="ECO:0000313" key="1">
    <source>
        <dbReference type="EMBL" id="MCB5197459.1"/>
    </source>
</evidence>
<comment type="caution">
    <text evidence="1">The sequence shown here is derived from an EMBL/GenBank/DDBJ whole genome shotgun (WGS) entry which is preliminary data.</text>
</comment>
<accession>A0ABS8BPF4</accession>
<proteinExistence type="predicted"/>
<organism evidence="1 2">
    <name type="scientific">Deefgea salmonis</name>
    <dbReference type="NCBI Taxonomy" id="2875502"/>
    <lineage>
        <taxon>Bacteria</taxon>
        <taxon>Pseudomonadati</taxon>
        <taxon>Pseudomonadota</taxon>
        <taxon>Betaproteobacteria</taxon>
        <taxon>Neisseriales</taxon>
        <taxon>Chitinibacteraceae</taxon>
        <taxon>Deefgea</taxon>
    </lineage>
</organism>
<name>A0ABS8BPF4_9NEIS</name>
<evidence type="ECO:0000313" key="2">
    <source>
        <dbReference type="Proteomes" id="UP001198034"/>
    </source>
</evidence>
<gene>
    <name evidence="1" type="ORF">LG219_14440</name>
</gene>
<dbReference type="Proteomes" id="UP001198034">
    <property type="component" value="Unassembled WGS sequence"/>
</dbReference>